<dbReference type="AlphaFoldDB" id="A0A2G9Z6Y9"/>
<evidence type="ECO:0000313" key="2">
    <source>
        <dbReference type="EMBL" id="PIP28915.1"/>
    </source>
</evidence>
<name>A0A2G9Z6Y9_9BACT</name>
<dbReference type="PANTHER" id="PTHR35024">
    <property type="entry name" value="HYPOTHETICAL CYTOSOLIC PROTEIN"/>
    <property type="match status" value="1"/>
</dbReference>
<dbReference type="PANTHER" id="PTHR35024:SF4">
    <property type="entry name" value="POLYMER-FORMING CYTOSKELETAL PROTEIN"/>
    <property type="match status" value="1"/>
</dbReference>
<organism evidence="2 3">
    <name type="scientific">Candidatus Kuenenbacteria bacterium CG23_combo_of_CG06-09_8_20_14_all_39_39</name>
    <dbReference type="NCBI Taxonomy" id="1974623"/>
    <lineage>
        <taxon>Bacteria</taxon>
        <taxon>Candidatus Kueneniibacteriota</taxon>
    </lineage>
</organism>
<dbReference type="Pfam" id="PF04519">
    <property type="entry name" value="Bactofilin"/>
    <property type="match status" value="1"/>
</dbReference>
<comment type="similarity">
    <text evidence="1">Belongs to the bactofilin family.</text>
</comment>
<sequence>MLIDIWPLNEVNMLFQSEHQKSAEGVDTIIGPTVSVEGNFKGEGNIIVEGEVKGSLKTKGYLKATESSNIMANITAGSAEIAGQLVGNVKIKDNLDIKESAVVQGDIETGMITVAYGAVVNGNLKMKGGAQEKTGEAVAEEGGKN</sequence>
<dbReference type="Proteomes" id="UP000231235">
    <property type="component" value="Unassembled WGS sequence"/>
</dbReference>
<gene>
    <name evidence="2" type="ORF">COX28_02050</name>
</gene>
<proteinExistence type="inferred from homology"/>
<dbReference type="InterPro" id="IPR007607">
    <property type="entry name" value="BacA/B"/>
</dbReference>
<reference evidence="2 3" key="1">
    <citation type="submission" date="2017-09" db="EMBL/GenBank/DDBJ databases">
        <title>Depth-based differentiation of microbial function through sediment-hosted aquifers and enrichment of novel symbionts in the deep terrestrial subsurface.</title>
        <authorList>
            <person name="Probst A.J."/>
            <person name="Ladd B."/>
            <person name="Jarett J.K."/>
            <person name="Geller-Mcgrath D.E."/>
            <person name="Sieber C.M."/>
            <person name="Emerson J.B."/>
            <person name="Anantharaman K."/>
            <person name="Thomas B.C."/>
            <person name="Malmstrom R."/>
            <person name="Stieglmeier M."/>
            <person name="Klingl A."/>
            <person name="Woyke T."/>
            <person name="Ryan C.M."/>
            <person name="Banfield J.F."/>
        </authorList>
    </citation>
    <scope>NUCLEOTIDE SEQUENCE [LARGE SCALE GENOMIC DNA]</scope>
    <source>
        <strain evidence="2">CG23_combo_of_CG06-09_8_20_14_all_39_39</strain>
    </source>
</reference>
<evidence type="ECO:0000256" key="1">
    <source>
        <dbReference type="ARBA" id="ARBA00044755"/>
    </source>
</evidence>
<protein>
    <submittedName>
        <fullName evidence="2">Cell shape determination protein CcmA</fullName>
    </submittedName>
</protein>
<comment type="caution">
    <text evidence="2">The sequence shown here is derived from an EMBL/GenBank/DDBJ whole genome shotgun (WGS) entry which is preliminary data.</text>
</comment>
<accession>A0A2G9Z6Y9</accession>
<evidence type="ECO:0000313" key="3">
    <source>
        <dbReference type="Proteomes" id="UP000231235"/>
    </source>
</evidence>
<dbReference type="EMBL" id="PCRX01000037">
    <property type="protein sequence ID" value="PIP28915.1"/>
    <property type="molecule type" value="Genomic_DNA"/>
</dbReference>